<dbReference type="RefSeq" id="WP_092897255.1">
    <property type="nucleotide sequence ID" value="NZ_FOKK01000007.1"/>
</dbReference>
<dbReference type="STRING" id="237018.SAMN04489723_10782"/>
<proteinExistence type="predicted"/>
<dbReference type="OrthoDB" id="833044at2"/>
<accession>A0A1I1A0A0</accession>
<name>A0A1I1A0A0_9BACT</name>
<sequence length="388" mass="43672">MKKILLLVMVFGFGVTGLRAQVTTINLDLITGQINGGLPLPAEDEFYIRGAIPEKIEMVKLIIYPSKRTEKAGHTYFWKAPFGYKDLSYQVFMTDPLRSNSDYHMEFSYYQKAGADQILEVRNLIHQNIKTYLSTVTTIKRGGIKFSESDEVLINNLSLIVNKGAFYFELPNGQSFPGFSDITRAKLEQRSKLKMGKAKFNVIGLTKNDNARAAYADEYISDLEDILISEVDQFLSPNMLVRVDEKVFQNYPTEKLANSLPINVGYGAISLSKDLSNQEFVMSPYAGFSFPLGNRTFAKFMNNMSISTGFFLSGDMKNQLDEKISGPVLDRPVYVGLGYNFFRFIRLNAGGTFITTEQLNGTNQNSFQPFVGLSAEFNIWLGIGSKKR</sequence>
<organism evidence="1 2">
    <name type="scientific">Algoriphagus aquimarinus</name>
    <dbReference type="NCBI Taxonomy" id="237018"/>
    <lineage>
        <taxon>Bacteria</taxon>
        <taxon>Pseudomonadati</taxon>
        <taxon>Bacteroidota</taxon>
        <taxon>Cytophagia</taxon>
        <taxon>Cytophagales</taxon>
        <taxon>Cyclobacteriaceae</taxon>
        <taxon>Algoriphagus</taxon>
    </lineage>
</organism>
<keyword evidence="2" id="KW-1185">Reference proteome</keyword>
<reference evidence="1 2" key="1">
    <citation type="submission" date="2016-10" db="EMBL/GenBank/DDBJ databases">
        <authorList>
            <person name="de Groot N.N."/>
        </authorList>
    </citation>
    <scope>NUCLEOTIDE SEQUENCE [LARGE SCALE GENOMIC DNA]</scope>
    <source>
        <strain evidence="1 2">DSM 23399</strain>
    </source>
</reference>
<protein>
    <submittedName>
        <fullName evidence="1">Uncharacterized protein</fullName>
    </submittedName>
</protein>
<evidence type="ECO:0000313" key="1">
    <source>
        <dbReference type="EMBL" id="SFB31341.1"/>
    </source>
</evidence>
<dbReference type="Proteomes" id="UP000198790">
    <property type="component" value="Unassembled WGS sequence"/>
</dbReference>
<dbReference type="AlphaFoldDB" id="A0A1I1A0A0"/>
<evidence type="ECO:0000313" key="2">
    <source>
        <dbReference type="Proteomes" id="UP000198790"/>
    </source>
</evidence>
<dbReference type="EMBL" id="FOKK01000007">
    <property type="protein sequence ID" value="SFB31341.1"/>
    <property type="molecule type" value="Genomic_DNA"/>
</dbReference>
<gene>
    <name evidence="1" type="ORF">SAMN04489723_10782</name>
</gene>